<dbReference type="InterPro" id="IPR019475">
    <property type="entry name" value="DNA_primase_DnaB-bd"/>
</dbReference>
<dbReference type="InterPro" id="IPR006295">
    <property type="entry name" value="DNA_primase_DnaG"/>
</dbReference>
<evidence type="ECO:0000256" key="11">
    <source>
        <dbReference type="ARBA" id="ARBA00023163"/>
    </source>
</evidence>
<protein>
    <recommendedName>
        <fullName evidence="12 13">DNA primase</fullName>
        <ecNumber evidence="12">2.7.7.101</ecNumber>
    </recommendedName>
</protein>
<dbReference type="InterPro" id="IPR016136">
    <property type="entry name" value="DNA_helicase_N/primase_C"/>
</dbReference>
<keyword evidence="8 12" id="KW-0862">Zinc</keyword>
<reference evidence="17 18" key="2">
    <citation type="submission" date="2024-02" db="EMBL/GenBank/DDBJ databases">
        <title>The Genome Sequence of Enterococcus diestrammenae JM9A.</title>
        <authorList>
            <person name="Earl A."/>
            <person name="Manson A."/>
            <person name="Gilmore M."/>
            <person name="Sanders J."/>
            <person name="Shea T."/>
            <person name="Howe W."/>
            <person name="Livny J."/>
            <person name="Cuomo C."/>
            <person name="Neafsey D."/>
            <person name="Birren B."/>
        </authorList>
    </citation>
    <scope>NUCLEOTIDE SEQUENCE [LARGE SCALE GENOMIC DNA]</scope>
    <source>
        <strain evidence="17 18">JM9A</strain>
    </source>
</reference>
<evidence type="ECO:0000256" key="8">
    <source>
        <dbReference type="ARBA" id="ARBA00022833"/>
    </source>
</evidence>
<dbReference type="SMART" id="SM00400">
    <property type="entry name" value="ZnF_CHCC"/>
    <property type="match status" value="1"/>
</dbReference>
<dbReference type="InterPro" id="IPR037068">
    <property type="entry name" value="DNA_primase_core_N_sf"/>
</dbReference>
<dbReference type="Pfam" id="PF01807">
    <property type="entry name" value="Zn_ribbon_DnaG"/>
    <property type="match status" value="1"/>
</dbReference>
<dbReference type="Gene3D" id="3.90.580.10">
    <property type="entry name" value="Zinc finger, CHC2-type domain"/>
    <property type="match status" value="1"/>
</dbReference>
<evidence type="ECO:0000256" key="9">
    <source>
        <dbReference type="ARBA" id="ARBA00022842"/>
    </source>
</evidence>
<evidence type="ECO:0000256" key="3">
    <source>
        <dbReference type="ARBA" id="ARBA00022679"/>
    </source>
</evidence>
<evidence type="ECO:0000313" key="18">
    <source>
        <dbReference type="Proteomes" id="UP001429357"/>
    </source>
</evidence>
<keyword evidence="3 12" id="KW-0808">Transferase</keyword>
<dbReference type="Gene3D" id="1.10.860.10">
    <property type="entry name" value="DNAb Helicase, Chain A"/>
    <property type="match status" value="1"/>
</dbReference>
<dbReference type="Pfam" id="PF13155">
    <property type="entry name" value="Toprim_2"/>
    <property type="match status" value="1"/>
</dbReference>
<dbReference type="EC" id="2.7.7.101" evidence="12"/>
<dbReference type="CDD" id="cd03364">
    <property type="entry name" value="TOPRIM_DnaG_primases"/>
    <property type="match status" value="1"/>
</dbReference>
<dbReference type="RefSeq" id="WP_161869142.1">
    <property type="nucleotide sequence ID" value="NZ_MAEI02000001.1"/>
</dbReference>
<evidence type="ECO:0000256" key="14">
    <source>
        <dbReference type="SAM" id="Coils"/>
    </source>
</evidence>
<keyword evidence="7 12" id="KW-0863">Zinc-finger</keyword>
<dbReference type="InterPro" id="IPR034151">
    <property type="entry name" value="TOPRIM_DnaG_bac"/>
</dbReference>
<dbReference type="InterPro" id="IPR013264">
    <property type="entry name" value="DNAG_N"/>
</dbReference>
<feature type="domain" description="Toprim" evidence="16">
    <location>
        <begin position="266"/>
        <end position="350"/>
    </location>
</feature>
<dbReference type="Proteomes" id="UP001429357">
    <property type="component" value="Unassembled WGS sequence"/>
</dbReference>
<comment type="similarity">
    <text evidence="12 13">Belongs to the DnaG primase family.</text>
</comment>
<evidence type="ECO:0000256" key="10">
    <source>
        <dbReference type="ARBA" id="ARBA00023125"/>
    </source>
</evidence>
<dbReference type="NCBIfam" id="TIGR01391">
    <property type="entry name" value="dnaG"/>
    <property type="match status" value="1"/>
</dbReference>
<sequence>MARIPQQLIDEIREKANIVDVVGQYVQLKKAGKNYSGLCPFHNEKTPSFSVAEDKQFYHCFGCGRGGNVFGFLQEIEGISFPEAVAKVADLENIPLAQEYREASTEAVVNTQQRQLIALHEKAQEVYHHMLVNTAVGEQALAYLHERGLSDELISDFGIGFAPNQRQFLEQVFQNEGFDRQLYPESGLFVVRDDASVADRFYQRIMFPIRNPQGKTIGFSGRFFATAAFPGEDQPKYLNSPETELFNKRMILFNFDKARNPIRKENTVFLFEGFMDVIAAWQAGVKNGIASMGTSLTQQQISAVERLADTMVICYDGDNAGIEATQRAIGLVTENSPMKVAIIRIPDGLDPDEYVQKFGSEAFAQLAQHGRETIFSFQLDYYRRKFNLANENDQLAYVETVLKELTKVDSLIQQDHYLTQLANEFHLQRETLQQQLRSLKQAKKTTRVATRQTPTTADYAYDAPPPMEFEGDSYAGLSQANAPQTPRRPLTQGERAEQQLLFRLFGEPRLLYRLQEAELVFLHEDYQEIYRLFTEFYESRGAFEVAAFLDFLEDQEIKNKVINIATLTMPEESTEQEIRALLRVLYKTRLADEINEKVIRQQEAGRVGNTQRELELAVEIINLRKQLKQTDIF</sequence>
<evidence type="ECO:0000259" key="16">
    <source>
        <dbReference type="PROSITE" id="PS50880"/>
    </source>
</evidence>
<dbReference type="InterPro" id="IPR006171">
    <property type="entry name" value="TOPRIM_dom"/>
</dbReference>
<dbReference type="SUPFAM" id="SSF56731">
    <property type="entry name" value="DNA primase core"/>
    <property type="match status" value="1"/>
</dbReference>
<evidence type="ECO:0000256" key="4">
    <source>
        <dbReference type="ARBA" id="ARBA00022695"/>
    </source>
</evidence>
<dbReference type="SMART" id="SM00493">
    <property type="entry name" value="TOPRIM"/>
    <property type="match status" value="1"/>
</dbReference>
<dbReference type="EMBL" id="MAEI02000001">
    <property type="protein sequence ID" value="MEO1782439.1"/>
    <property type="molecule type" value="Genomic_DNA"/>
</dbReference>
<keyword evidence="6 12" id="KW-0479">Metal-binding</keyword>
<feature type="coiled-coil region" evidence="14">
    <location>
        <begin position="422"/>
        <end position="449"/>
    </location>
</feature>
<feature type="zinc finger region" description="CHC2-type" evidence="12">
    <location>
        <begin position="39"/>
        <end position="63"/>
    </location>
</feature>
<evidence type="ECO:0000256" key="12">
    <source>
        <dbReference type="HAMAP-Rule" id="MF_00974"/>
    </source>
</evidence>
<evidence type="ECO:0000256" key="2">
    <source>
        <dbReference type="ARBA" id="ARBA00022515"/>
    </source>
</evidence>
<dbReference type="InterPro" id="IPR036977">
    <property type="entry name" value="DNA_primase_Znf_CHC2"/>
</dbReference>
<keyword evidence="4 12" id="KW-0548">Nucleotidyltransferase</keyword>
<evidence type="ECO:0000256" key="1">
    <source>
        <dbReference type="ARBA" id="ARBA00022478"/>
    </source>
</evidence>
<dbReference type="PIRSF" id="PIRSF002811">
    <property type="entry name" value="DnaG"/>
    <property type="match status" value="1"/>
</dbReference>
<evidence type="ECO:0000256" key="15">
    <source>
        <dbReference type="SAM" id="MobiDB-lite"/>
    </source>
</evidence>
<dbReference type="PANTHER" id="PTHR30313">
    <property type="entry name" value="DNA PRIMASE"/>
    <property type="match status" value="1"/>
</dbReference>
<comment type="domain">
    <text evidence="12">Contains an N-terminal zinc-binding domain, a central core domain that contains the primase activity, and a C-terminal DnaB-binding domain.</text>
</comment>
<dbReference type="PANTHER" id="PTHR30313:SF2">
    <property type="entry name" value="DNA PRIMASE"/>
    <property type="match status" value="1"/>
</dbReference>
<dbReference type="Pfam" id="PF10410">
    <property type="entry name" value="DnaB_bind"/>
    <property type="match status" value="1"/>
</dbReference>
<evidence type="ECO:0000256" key="7">
    <source>
        <dbReference type="ARBA" id="ARBA00022771"/>
    </source>
</evidence>
<dbReference type="PROSITE" id="PS50880">
    <property type="entry name" value="TOPRIM"/>
    <property type="match status" value="1"/>
</dbReference>
<keyword evidence="2 12" id="KW-0639">Primosome</keyword>
<keyword evidence="18" id="KW-1185">Reference proteome</keyword>
<keyword evidence="11 12" id="KW-0804">Transcription</keyword>
<gene>
    <name evidence="12" type="primary">dnaG</name>
    <name evidence="17" type="ORF">BAU18_002033</name>
</gene>
<keyword evidence="9" id="KW-0460">Magnesium</keyword>
<accession>A0ABV0F310</accession>
<reference evidence="18" key="1">
    <citation type="submission" date="2016-06" db="EMBL/GenBank/DDBJ databases">
        <title>Four novel species of enterococci isolated from chicken manure.</title>
        <authorList>
            <person name="Van Tyne D."/>
        </authorList>
    </citation>
    <scope>NUCLEOTIDE SEQUENCE [LARGE SCALE GENOMIC DNA]</scope>
    <source>
        <strain evidence="18">JM9A</strain>
    </source>
</reference>
<keyword evidence="1 12" id="KW-0240">DNA-directed RNA polymerase</keyword>
<comment type="cofactor">
    <cofactor evidence="12 13">
        <name>Zn(2+)</name>
        <dbReference type="ChEBI" id="CHEBI:29105"/>
    </cofactor>
    <text evidence="12 13">Binds 1 zinc ion per monomer.</text>
</comment>
<evidence type="ECO:0000256" key="6">
    <source>
        <dbReference type="ARBA" id="ARBA00022723"/>
    </source>
</evidence>
<evidence type="ECO:0000313" key="17">
    <source>
        <dbReference type="EMBL" id="MEO1782439.1"/>
    </source>
</evidence>
<feature type="region of interest" description="Disordered" evidence="15">
    <location>
        <begin position="472"/>
        <end position="491"/>
    </location>
</feature>
<evidence type="ECO:0000256" key="5">
    <source>
        <dbReference type="ARBA" id="ARBA00022705"/>
    </source>
</evidence>
<comment type="catalytic activity">
    <reaction evidence="12">
        <text>ssDNA + n NTP = ssDNA/pppN(pN)n-1 hybrid + (n-1) diphosphate.</text>
        <dbReference type="EC" id="2.7.7.101"/>
    </reaction>
</comment>
<keyword evidence="14" id="KW-0175">Coiled coil</keyword>
<keyword evidence="5 12" id="KW-0235">DNA replication</keyword>
<name>A0ABV0F310_9ENTE</name>
<dbReference type="Gene3D" id="3.40.1360.10">
    <property type="match status" value="1"/>
</dbReference>
<organism evidence="17 18">
    <name type="scientific">Enterococcus diestrammenae</name>
    <dbReference type="NCBI Taxonomy" id="1155073"/>
    <lineage>
        <taxon>Bacteria</taxon>
        <taxon>Bacillati</taxon>
        <taxon>Bacillota</taxon>
        <taxon>Bacilli</taxon>
        <taxon>Lactobacillales</taxon>
        <taxon>Enterococcaceae</taxon>
        <taxon>Enterococcus</taxon>
    </lineage>
</organism>
<comment type="function">
    <text evidence="12 13">RNA polymerase that catalyzes the synthesis of short RNA molecules used as primers for DNA polymerase during DNA replication.</text>
</comment>
<comment type="caution">
    <text evidence="17">The sequence shown here is derived from an EMBL/GenBank/DDBJ whole genome shotgun (WGS) entry which is preliminary data.</text>
</comment>
<dbReference type="InterPro" id="IPR030846">
    <property type="entry name" value="DnaG_bac"/>
</dbReference>
<comment type="subunit">
    <text evidence="12">Monomer. Interacts with DnaB.</text>
</comment>
<dbReference type="Gene3D" id="3.90.980.10">
    <property type="entry name" value="DNA primase, catalytic core, N-terminal domain"/>
    <property type="match status" value="1"/>
</dbReference>
<dbReference type="SUPFAM" id="SSF57783">
    <property type="entry name" value="Zinc beta-ribbon"/>
    <property type="match status" value="1"/>
</dbReference>
<dbReference type="InterPro" id="IPR050219">
    <property type="entry name" value="DnaG_primase"/>
</dbReference>
<dbReference type="Pfam" id="PF08275">
    <property type="entry name" value="DNAG_N"/>
    <property type="match status" value="1"/>
</dbReference>
<proteinExistence type="inferred from homology"/>
<dbReference type="HAMAP" id="MF_00974">
    <property type="entry name" value="DNA_primase_DnaG"/>
    <property type="match status" value="1"/>
</dbReference>
<dbReference type="InterPro" id="IPR002694">
    <property type="entry name" value="Znf_CHC2"/>
</dbReference>
<keyword evidence="10 12" id="KW-0238">DNA-binding</keyword>
<evidence type="ECO:0000256" key="13">
    <source>
        <dbReference type="PIRNR" id="PIRNR002811"/>
    </source>
</evidence>